<evidence type="ECO:0000259" key="5">
    <source>
        <dbReference type="Pfam" id="PF21530"/>
    </source>
</evidence>
<name>A0AA35ZK28_LACSI</name>
<feature type="domain" description="DNA helicase Pif1-like DEAD-box helicase" evidence="3">
    <location>
        <begin position="852"/>
        <end position="1067"/>
    </location>
</feature>
<keyword evidence="1" id="KW-0378">Hydrolase</keyword>
<dbReference type="Pfam" id="PF21530">
    <property type="entry name" value="Pif1_2B_dom"/>
    <property type="match status" value="1"/>
</dbReference>
<evidence type="ECO:0000313" key="6">
    <source>
        <dbReference type="EMBL" id="CAI9294036.1"/>
    </source>
</evidence>
<organism evidence="6 7">
    <name type="scientific">Lactuca saligna</name>
    <name type="common">Willowleaf lettuce</name>
    <dbReference type="NCBI Taxonomy" id="75948"/>
    <lineage>
        <taxon>Eukaryota</taxon>
        <taxon>Viridiplantae</taxon>
        <taxon>Streptophyta</taxon>
        <taxon>Embryophyta</taxon>
        <taxon>Tracheophyta</taxon>
        <taxon>Spermatophyta</taxon>
        <taxon>Magnoliopsida</taxon>
        <taxon>eudicotyledons</taxon>
        <taxon>Gunneridae</taxon>
        <taxon>Pentapetalae</taxon>
        <taxon>asterids</taxon>
        <taxon>campanulids</taxon>
        <taxon>Asterales</taxon>
        <taxon>Asteraceae</taxon>
        <taxon>Cichorioideae</taxon>
        <taxon>Cichorieae</taxon>
        <taxon>Lactucinae</taxon>
        <taxon>Lactuca</taxon>
    </lineage>
</organism>
<keyword evidence="1" id="KW-0347">Helicase</keyword>
<keyword evidence="1" id="KW-0227">DNA damage</keyword>
<dbReference type="InterPro" id="IPR027417">
    <property type="entry name" value="P-loop_NTPase"/>
</dbReference>
<dbReference type="InterPro" id="IPR012340">
    <property type="entry name" value="NA-bd_OB-fold"/>
</dbReference>
<dbReference type="EC" id="5.6.2.3" evidence="1"/>
<feature type="domain" description="Helitron helicase-like" evidence="4">
    <location>
        <begin position="302"/>
        <end position="373"/>
    </location>
</feature>
<feature type="compositionally biased region" description="Polar residues" evidence="2">
    <location>
        <begin position="1614"/>
        <end position="1629"/>
    </location>
</feature>
<evidence type="ECO:0000313" key="7">
    <source>
        <dbReference type="Proteomes" id="UP001177003"/>
    </source>
</evidence>
<accession>A0AA35ZK28</accession>
<dbReference type="GO" id="GO:0005524">
    <property type="term" value="F:ATP binding"/>
    <property type="evidence" value="ECO:0007669"/>
    <property type="project" value="UniProtKB-KW"/>
</dbReference>
<keyword evidence="1" id="KW-0067">ATP-binding</keyword>
<feature type="region of interest" description="Disordered" evidence="2">
    <location>
        <begin position="1591"/>
        <end position="1652"/>
    </location>
</feature>
<dbReference type="GO" id="GO:0006310">
    <property type="term" value="P:DNA recombination"/>
    <property type="evidence" value="ECO:0007669"/>
    <property type="project" value="UniProtKB-KW"/>
</dbReference>
<dbReference type="PANTHER" id="PTHR10492">
    <property type="match status" value="1"/>
</dbReference>
<gene>
    <name evidence="6" type="ORF">LSALG_LOCUS33030</name>
</gene>
<dbReference type="SUPFAM" id="SSF50249">
    <property type="entry name" value="Nucleic acid-binding proteins"/>
    <property type="match status" value="1"/>
</dbReference>
<dbReference type="GO" id="GO:0016787">
    <property type="term" value="F:hydrolase activity"/>
    <property type="evidence" value="ECO:0007669"/>
    <property type="project" value="UniProtKB-KW"/>
</dbReference>
<dbReference type="InterPro" id="IPR049163">
    <property type="entry name" value="Pif1-like_2B_dom"/>
</dbReference>
<dbReference type="InterPro" id="IPR010285">
    <property type="entry name" value="DNA_helicase_pif1-like_DEAD"/>
</dbReference>
<proteinExistence type="inferred from homology"/>
<dbReference type="InterPro" id="IPR025476">
    <property type="entry name" value="Helitron_helicase-like"/>
</dbReference>
<comment type="catalytic activity">
    <reaction evidence="1">
        <text>ATP + H2O = ADP + phosphate + H(+)</text>
        <dbReference type="Rhea" id="RHEA:13065"/>
        <dbReference type="ChEBI" id="CHEBI:15377"/>
        <dbReference type="ChEBI" id="CHEBI:15378"/>
        <dbReference type="ChEBI" id="CHEBI:30616"/>
        <dbReference type="ChEBI" id="CHEBI:43474"/>
        <dbReference type="ChEBI" id="CHEBI:456216"/>
        <dbReference type="EC" id="5.6.2.3"/>
    </reaction>
</comment>
<dbReference type="Pfam" id="PF14214">
    <property type="entry name" value="Helitron_like_N"/>
    <property type="match status" value="2"/>
</dbReference>
<protein>
    <recommendedName>
        <fullName evidence="1">ATP-dependent DNA helicase</fullName>
        <ecNumber evidence="1">5.6.2.3</ecNumber>
    </recommendedName>
</protein>
<reference evidence="6" key="1">
    <citation type="submission" date="2023-04" db="EMBL/GenBank/DDBJ databases">
        <authorList>
            <person name="Vijverberg K."/>
            <person name="Xiong W."/>
            <person name="Schranz E."/>
        </authorList>
    </citation>
    <scope>NUCLEOTIDE SEQUENCE</scope>
</reference>
<evidence type="ECO:0000256" key="1">
    <source>
        <dbReference type="RuleBase" id="RU363044"/>
    </source>
</evidence>
<feature type="domain" description="Helitron helicase-like" evidence="4">
    <location>
        <begin position="378"/>
        <end position="428"/>
    </location>
</feature>
<evidence type="ECO:0000256" key="2">
    <source>
        <dbReference type="SAM" id="MobiDB-lite"/>
    </source>
</evidence>
<evidence type="ECO:0000259" key="4">
    <source>
        <dbReference type="Pfam" id="PF14214"/>
    </source>
</evidence>
<dbReference type="Pfam" id="PF05970">
    <property type="entry name" value="PIF1"/>
    <property type="match status" value="1"/>
</dbReference>
<keyword evidence="1" id="KW-0234">DNA repair</keyword>
<dbReference type="SUPFAM" id="SSF52540">
    <property type="entry name" value="P-loop containing nucleoside triphosphate hydrolases"/>
    <property type="match status" value="1"/>
</dbReference>
<comment type="similarity">
    <text evidence="1">Belongs to the helicase family.</text>
</comment>
<dbReference type="GO" id="GO:0006281">
    <property type="term" value="P:DNA repair"/>
    <property type="evidence" value="ECO:0007669"/>
    <property type="project" value="UniProtKB-KW"/>
</dbReference>
<dbReference type="EMBL" id="OX465083">
    <property type="protein sequence ID" value="CAI9294036.1"/>
    <property type="molecule type" value="Genomic_DNA"/>
</dbReference>
<feature type="domain" description="DNA helicase Pif1-like 2B" evidence="5">
    <location>
        <begin position="1170"/>
        <end position="1202"/>
    </location>
</feature>
<dbReference type="Proteomes" id="UP001177003">
    <property type="component" value="Chromosome 7"/>
</dbReference>
<dbReference type="PANTHER" id="PTHR10492:SF96">
    <property type="entry name" value="ATP-DEPENDENT DNA HELICASE"/>
    <property type="match status" value="1"/>
</dbReference>
<dbReference type="Gene3D" id="2.40.50.140">
    <property type="entry name" value="Nucleic acid-binding proteins"/>
    <property type="match status" value="2"/>
</dbReference>
<feature type="compositionally biased region" description="Basic residues" evidence="2">
    <location>
        <begin position="1643"/>
        <end position="1652"/>
    </location>
</feature>
<comment type="cofactor">
    <cofactor evidence="1">
        <name>Mg(2+)</name>
        <dbReference type="ChEBI" id="CHEBI:18420"/>
    </cofactor>
</comment>
<dbReference type="GO" id="GO:0043139">
    <property type="term" value="F:5'-3' DNA helicase activity"/>
    <property type="evidence" value="ECO:0007669"/>
    <property type="project" value="UniProtKB-EC"/>
</dbReference>
<keyword evidence="1" id="KW-0547">Nucleotide-binding</keyword>
<evidence type="ECO:0000259" key="3">
    <source>
        <dbReference type="Pfam" id="PF05970"/>
    </source>
</evidence>
<dbReference type="GO" id="GO:0000723">
    <property type="term" value="P:telomere maintenance"/>
    <property type="evidence" value="ECO:0007669"/>
    <property type="project" value="InterPro"/>
</dbReference>
<dbReference type="Gene3D" id="3.40.50.300">
    <property type="entry name" value="P-loop containing nucleotide triphosphate hydrolases"/>
    <property type="match status" value="1"/>
</dbReference>
<keyword evidence="7" id="KW-1185">Reference proteome</keyword>
<keyword evidence="1" id="KW-0233">DNA recombination</keyword>
<sequence>MSVGSSSKRRFSPHLAGLLSSEKGSCSSVGNDTLLLPSYDDIGDCTFVCRFCSAFFWFDERVMYLSRPDCPAYTRCCKSGSVVLPYPLLPPKLLLALFDFRPFIKNIRAYNSMFSMTSFGGKVDDTVNRADGPYVFKVSGQVCHWIGAFDVVDEKGPKFLQLYIVDTDHELHNRLSAFPKNENGCLDSTIVEALMDLFTAHNEYVRTFKCAKDIAAERNLPEYAVRLFNDVPNRLYGPPAPGSLGCIVVGEDAVGSTYDIVVHSKSGPPRRISKLHPSYMPLQYPVLFPYGKDGWSPRLKLLNEQYLVDAYACIELSRLDFYEQNQNHLRSAYVSGIYDAISRGDTDGRSIGKRVILPPSFVGGPRYMDMHRQFDVPSRADIISRVFHMKVIAFISYLKSDKTFGPVSAHLYTIEFQKRGLPHCHVLIWIADSHKIKEPSAIDAYITTELPDPILEPLLYQTVIRCLVHGPCGLLNTKSSCMKDGKCKKRFPKNFRNDTVFDKDGYAHYKRRSGEVHRLETGVEIDNRFVIQRDVHTSGSSVSVEPPVIDEIKNYIDGRFLCPHEAAWRILDFPIHDRDPSIVILPIHLPNMQSVLFKENISINQVVDDPNFGSSLLLGWFDNNKWDRTGHNLTYSSYPTKYWWDKQAKAWKRRKRCNSHALGRLIFVHPSAGELFYLRMLLCHQKDCRSYEEVRTVSGTVYSDFRATCDSLGLIGEDREWMDAFTEASEWATSSQLRSLFCYLLLLCDVNDPMCLWHFGWKKMSDDLVHNIKMSNPGVDVIIDDLHVQQMVLYELDHVLRSSTPSKSVVDFHLPKPTEETVAMLRNRLFLEETTYDKDILKATHQQMLSSLNDEQLNIYNVVQSAEAKSQQMLLFVYGHGGTGKTFLWTTILAYFRSRGKIALAVAASGIASLLLPSGRTAHSRFKIPIDFTDNVACNITKKTMLAELLKVTSIIIWDEAPMSDKHCFECLDHSLRDILECESKVFGGMSMLLGGDFRQTLPVSPKTTPSEIISLTLPNSYLWPYFSLYKLTDNMRLKNLSTSSDSHLGISKFASWLLQIGDGLIGEIDACDKTNTKWVEIPMSLIIPPTKNALHSLIDFVYGDDILKKSSASTLSARAIVCPKNETIQKINDIVLQRSPGDSKMYESADSIEFNGNQSTEFNTFYPLEYLNALTFPSIPVHSLLLKINTPVMLIRNINQKEEMMFILFVDYHSRHVSNNNNNLRIALWVSENSDTGRILRMWTPQIRNHETWFLAVDKNVNSGQRKDQSFLQSVLIPSRCYTIEKYGCGVPDRYQKWINNEFYMAVGTVSSITPLPDTAIIPKHWFSFVSKTQIPDYKDQHADFVGFFSKLINCTKKDSEPYLLLILKNDSGEDIAISLWKEFTSVSSKFDRVVLENAPAPVIVAITSIKISTYAGALRLGTSSATHLYINPPIPEMKLLMDSYNTLPEVPVFLDPPIQLSKILDKSHSDLSVCYTYMYTLGTMFNVRNAKIQLSNKGKTGFVHQMEYLSLHVALIKDESHSMTVVLSDNATQELLGTTADNLRSDNNTDDRKEVPPIAISLLGTPRKMKIRMTNTSKDNNIRFIVTNIEKMPSEVPPSMTTPPPDRPTSSKNTNEESAQNYQQSKQNVRRSLPFENPVTTKRKAARKME</sequence>